<evidence type="ECO:0000256" key="1">
    <source>
        <dbReference type="SAM" id="Phobius"/>
    </source>
</evidence>
<evidence type="ECO:0000313" key="3">
    <source>
        <dbReference type="Proteomes" id="UP000605099"/>
    </source>
</evidence>
<keyword evidence="3" id="KW-1185">Reference proteome</keyword>
<dbReference type="EMBL" id="BMLK01000013">
    <property type="protein sequence ID" value="GGN54124.1"/>
    <property type="molecule type" value="Genomic_DNA"/>
</dbReference>
<dbReference type="Proteomes" id="UP000605099">
    <property type="component" value="Unassembled WGS sequence"/>
</dbReference>
<keyword evidence="1" id="KW-0472">Membrane</keyword>
<reference evidence="3" key="1">
    <citation type="journal article" date="2019" name="Int. J. Syst. Evol. Microbiol.">
        <title>The Global Catalogue of Microorganisms (GCM) 10K type strain sequencing project: providing services to taxonomists for standard genome sequencing and annotation.</title>
        <authorList>
            <consortium name="The Broad Institute Genomics Platform"/>
            <consortium name="The Broad Institute Genome Sequencing Center for Infectious Disease"/>
            <person name="Wu L."/>
            <person name="Ma J."/>
        </authorList>
    </citation>
    <scope>NUCLEOTIDE SEQUENCE [LARGE SCALE GENOMIC DNA]</scope>
    <source>
        <strain evidence="3">CGMCC 1.6784</strain>
    </source>
</reference>
<organism evidence="2 3">
    <name type="scientific">Novosphingobium indicum</name>
    <dbReference type="NCBI Taxonomy" id="462949"/>
    <lineage>
        <taxon>Bacteria</taxon>
        <taxon>Pseudomonadati</taxon>
        <taxon>Pseudomonadota</taxon>
        <taxon>Alphaproteobacteria</taxon>
        <taxon>Sphingomonadales</taxon>
        <taxon>Sphingomonadaceae</taxon>
        <taxon>Novosphingobium</taxon>
    </lineage>
</organism>
<keyword evidence="1" id="KW-0812">Transmembrane</keyword>
<comment type="caution">
    <text evidence="2">The sequence shown here is derived from an EMBL/GenBank/DDBJ whole genome shotgun (WGS) entry which is preliminary data.</text>
</comment>
<keyword evidence="1" id="KW-1133">Transmembrane helix</keyword>
<accession>A0ABQ2JVK1</accession>
<proteinExistence type="predicted"/>
<name>A0ABQ2JVK1_9SPHN</name>
<evidence type="ECO:0000313" key="2">
    <source>
        <dbReference type="EMBL" id="GGN54124.1"/>
    </source>
</evidence>
<feature type="transmembrane region" description="Helical" evidence="1">
    <location>
        <begin position="37"/>
        <end position="56"/>
    </location>
</feature>
<gene>
    <name evidence="2" type="ORF">GCM10011349_29470</name>
</gene>
<sequence>MHWLGAASSQLSVLVPPAIVAAIVVWYTFAALADLPLSVVLGCVAFVTITPMLASMSDRNLARRRRSK</sequence>
<protein>
    <submittedName>
        <fullName evidence="2">Uncharacterized protein</fullName>
    </submittedName>
</protein>